<dbReference type="RefSeq" id="WP_048808859.1">
    <property type="nucleotide sequence ID" value="NZ_JYIY01000079.1"/>
</dbReference>
<sequence>MTVHDEPSSAIDQIEADAYSEPLFPVERGRARGYEPRAVEAFLAQARDAFETDAAGSPFSAESVRSASFPVVRRGYQVAAVDAALSRVEDAFAARERADAIDALGPARWIDVHRGLAQEILDRLTRPRRERFARVPWIRYGYRLDEVDIVADRIAGYLAAGEPVTVEQVRAVAFRMQRGGYDELQVDAVLDAVVTVQLAVD</sequence>
<dbReference type="AlphaFoldDB" id="A0A0F0LV44"/>
<protein>
    <submittedName>
        <fullName evidence="1">DivIVA domain-containing protein</fullName>
    </submittedName>
    <submittedName>
        <fullName evidence="2">DivIVA protein</fullName>
    </submittedName>
</protein>
<dbReference type="Gene3D" id="6.10.250.660">
    <property type="match status" value="1"/>
</dbReference>
<dbReference type="EMBL" id="JYIY01000079">
    <property type="protein sequence ID" value="KJL35296.1"/>
    <property type="molecule type" value="Genomic_DNA"/>
</dbReference>
<keyword evidence="3" id="KW-1185">Reference proteome</keyword>
<organism evidence="2 3">
    <name type="scientific">Microbacterium ginsengisoli</name>
    <dbReference type="NCBI Taxonomy" id="400772"/>
    <lineage>
        <taxon>Bacteria</taxon>
        <taxon>Bacillati</taxon>
        <taxon>Actinomycetota</taxon>
        <taxon>Actinomycetes</taxon>
        <taxon>Micrococcales</taxon>
        <taxon>Microbacteriaceae</taxon>
        <taxon>Microbacterium</taxon>
    </lineage>
</organism>
<dbReference type="InterPro" id="IPR019932">
    <property type="entry name" value="CHP03543"/>
</dbReference>
<dbReference type="Proteomes" id="UP000257479">
    <property type="component" value="Unassembled WGS sequence"/>
</dbReference>
<dbReference type="NCBIfam" id="TIGR03544">
    <property type="entry name" value="DivI1A_domain"/>
    <property type="match status" value="2"/>
</dbReference>
<proteinExistence type="predicted"/>
<evidence type="ECO:0000313" key="3">
    <source>
        <dbReference type="Proteomes" id="UP000033451"/>
    </source>
</evidence>
<dbReference type="STRING" id="400772.RR49_02518"/>
<reference evidence="1 4" key="2">
    <citation type="journal article" date="2018" name="Nat. Biotechnol.">
        <title>A standardized bacterial taxonomy based on genome phylogeny substantially revises the tree of life.</title>
        <authorList>
            <person name="Parks D.H."/>
            <person name="Chuvochina M."/>
            <person name="Waite D.W."/>
            <person name="Rinke C."/>
            <person name="Skarshewski A."/>
            <person name="Chaumeil P.A."/>
            <person name="Hugenholtz P."/>
        </authorList>
    </citation>
    <scope>NUCLEOTIDE SEQUENCE [LARGE SCALE GENOMIC DNA]</scope>
    <source>
        <strain evidence="1">UBA9152</strain>
    </source>
</reference>
<evidence type="ECO:0000313" key="2">
    <source>
        <dbReference type="EMBL" id="KJL35296.1"/>
    </source>
</evidence>
<dbReference type="EMBL" id="DMNG01000286">
    <property type="protein sequence ID" value="HAN26114.1"/>
    <property type="molecule type" value="Genomic_DNA"/>
</dbReference>
<dbReference type="Proteomes" id="UP000033451">
    <property type="component" value="Unassembled WGS sequence"/>
</dbReference>
<reference evidence="2 3" key="1">
    <citation type="submission" date="2015-02" db="EMBL/GenBank/DDBJ databases">
        <title>Draft genome sequences of ten Microbacterium spp. with emphasis on heavy metal contaminated environments.</title>
        <authorList>
            <person name="Corretto E."/>
        </authorList>
    </citation>
    <scope>NUCLEOTIDE SEQUENCE [LARGE SCALE GENOMIC DNA]</scope>
    <source>
        <strain evidence="2 3">DSM 18659</strain>
    </source>
</reference>
<dbReference type="OrthoDB" id="3480096at2"/>
<dbReference type="InterPro" id="IPR019933">
    <property type="entry name" value="DivIVA_domain"/>
</dbReference>
<dbReference type="NCBIfam" id="TIGR03543">
    <property type="entry name" value="divI1A_rptt_fam"/>
    <property type="match status" value="1"/>
</dbReference>
<evidence type="ECO:0000313" key="4">
    <source>
        <dbReference type="Proteomes" id="UP000257479"/>
    </source>
</evidence>
<comment type="caution">
    <text evidence="2">The sequence shown here is derived from an EMBL/GenBank/DDBJ whole genome shotgun (WGS) entry which is preliminary data.</text>
</comment>
<name>A0A0F0LV44_9MICO</name>
<accession>A0A0F0LV44</accession>
<dbReference type="PATRIC" id="fig|400772.4.peg.2528"/>
<evidence type="ECO:0000313" key="1">
    <source>
        <dbReference type="EMBL" id="HAN26114.1"/>
    </source>
</evidence>
<gene>
    <name evidence="1" type="ORF">DCP95_16330</name>
    <name evidence="2" type="ORF">RR49_02518</name>
</gene>